<evidence type="ECO:0000256" key="1">
    <source>
        <dbReference type="ARBA" id="ARBA00022737"/>
    </source>
</evidence>
<dbReference type="Pfam" id="PF00023">
    <property type="entry name" value="Ank"/>
    <property type="match status" value="2"/>
</dbReference>
<dbReference type="EMBL" id="CAJPWZ010000173">
    <property type="protein sequence ID" value="CAG2187585.1"/>
    <property type="molecule type" value="Genomic_DNA"/>
</dbReference>
<evidence type="ECO:0000256" key="3">
    <source>
        <dbReference type="PROSITE-ProRule" id="PRU00023"/>
    </source>
</evidence>
<gene>
    <name evidence="5" type="ORF">MEDL_3037</name>
</gene>
<dbReference type="SMART" id="SM00969">
    <property type="entry name" value="SOCS_box"/>
    <property type="match status" value="1"/>
</dbReference>
<accession>A0A8S3PV68</accession>
<dbReference type="PROSITE" id="PS50297">
    <property type="entry name" value="ANK_REP_REGION"/>
    <property type="match status" value="1"/>
</dbReference>
<dbReference type="CDD" id="cd03587">
    <property type="entry name" value="SOCS"/>
    <property type="match status" value="1"/>
</dbReference>
<evidence type="ECO:0000256" key="2">
    <source>
        <dbReference type="ARBA" id="ARBA00023043"/>
    </source>
</evidence>
<dbReference type="AlphaFoldDB" id="A0A8S3PV68"/>
<dbReference type="Gene3D" id="1.25.40.20">
    <property type="entry name" value="Ankyrin repeat-containing domain"/>
    <property type="match status" value="3"/>
</dbReference>
<feature type="repeat" description="ANK" evidence="3">
    <location>
        <begin position="117"/>
        <end position="139"/>
    </location>
</feature>
<dbReference type="PROSITE" id="PS50088">
    <property type="entry name" value="ANK_REPEAT"/>
    <property type="match status" value="2"/>
</dbReference>
<proteinExistence type="predicted"/>
<organism evidence="5 6">
    <name type="scientific">Mytilus edulis</name>
    <name type="common">Blue mussel</name>
    <dbReference type="NCBI Taxonomy" id="6550"/>
    <lineage>
        <taxon>Eukaryota</taxon>
        <taxon>Metazoa</taxon>
        <taxon>Spiralia</taxon>
        <taxon>Lophotrochozoa</taxon>
        <taxon>Mollusca</taxon>
        <taxon>Bivalvia</taxon>
        <taxon>Autobranchia</taxon>
        <taxon>Pteriomorphia</taxon>
        <taxon>Mytilida</taxon>
        <taxon>Mytiloidea</taxon>
        <taxon>Mytilidae</taxon>
        <taxon>Mytilinae</taxon>
        <taxon>Mytilus</taxon>
    </lineage>
</organism>
<dbReference type="OrthoDB" id="194358at2759"/>
<sequence length="681" mass="76602">MDDRGFLEGLKETVNIQDADEAIETLVKAGANLKLDRDEKYGIQCCTHNALDDALEFLQFSGDTGNSIKSIDSAERSILLSLLSEETRCDDMNKDEIKSNIASFLVRHGAYFGKDQDGNGPLHIAAKTGSLATLEVLLQLCKNTIVDKNHVGDTAVHMCLKNPKENVCEIIQKLLKNQTSTLSLNLKGESPLYLATVLRKLQNIKVDFSSITAQLVEALLGNGADPNDHSTHYIPLLSALEAKDVKTSTLLLEAGANVNVTNNRGMSGLHVIFMCHDKKENDHCLTNLLLEKGIKVNLIDSEGKSAMFHMVDTYMENYDRNESDIHLFNDIFNALLNHGADLNICDNSEETEKYRHRTNSTGKRSGPKNGYCLQNAMNICRKFENRKSWISFMISVLQKGADPNKRKAKSSNLIELVEKRNSHIVEEFLKHGADVNLFDVMKTTALHYACDIDHFNDRYTMTALLVKYGSNLNAASINGERPLDILVQNMINDIYDLKRKEVKEEQCSFLTVDMSLLNLLVCGGADLCPATIDPIAPPKNKKLSSRPIQLQNTNRSVLFMFISNGLFQTAKYLLQSGWDVKQEEWFDDFDVSKLDLRNIRIYKKNEFEARKAEFQSYLENIDIGPKSLTNICRKSIRSQLLMVSNGSEIETKISALPLPPKIQCFLSLKEFMNDIENIEIK</sequence>
<dbReference type="SUPFAM" id="SSF48403">
    <property type="entry name" value="Ankyrin repeat"/>
    <property type="match status" value="2"/>
</dbReference>
<name>A0A8S3PV68_MYTED</name>
<comment type="caution">
    <text evidence="5">The sequence shown here is derived from an EMBL/GenBank/DDBJ whole genome shotgun (WGS) entry which is preliminary data.</text>
</comment>
<protein>
    <recommendedName>
        <fullName evidence="4">SOCS box domain-containing protein</fullName>
    </recommendedName>
</protein>
<dbReference type="PROSITE" id="PS50225">
    <property type="entry name" value="SOCS"/>
    <property type="match status" value="1"/>
</dbReference>
<dbReference type="InterPro" id="IPR001496">
    <property type="entry name" value="SOCS_box"/>
</dbReference>
<dbReference type="PANTHER" id="PTHR24126">
    <property type="entry name" value="ANKYRIN REPEAT, PH AND SEC7 DOMAIN CONTAINING PROTEIN SECG-RELATED"/>
    <property type="match status" value="1"/>
</dbReference>
<feature type="repeat" description="ANK" evidence="3">
    <location>
        <begin position="231"/>
        <end position="263"/>
    </location>
</feature>
<evidence type="ECO:0000313" key="5">
    <source>
        <dbReference type="EMBL" id="CAG2187585.1"/>
    </source>
</evidence>
<dbReference type="Pfam" id="PF07525">
    <property type="entry name" value="SOCS_box"/>
    <property type="match status" value="1"/>
</dbReference>
<reference evidence="5" key="1">
    <citation type="submission" date="2021-03" db="EMBL/GenBank/DDBJ databases">
        <authorList>
            <person name="Bekaert M."/>
        </authorList>
    </citation>
    <scope>NUCLEOTIDE SEQUENCE</scope>
</reference>
<dbReference type="Proteomes" id="UP000683360">
    <property type="component" value="Unassembled WGS sequence"/>
</dbReference>
<keyword evidence="6" id="KW-1185">Reference proteome</keyword>
<evidence type="ECO:0000259" key="4">
    <source>
        <dbReference type="PROSITE" id="PS50225"/>
    </source>
</evidence>
<dbReference type="InterPro" id="IPR002110">
    <property type="entry name" value="Ankyrin_rpt"/>
</dbReference>
<dbReference type="InterPro" id="IPR036770">
    <property type="entry name" value="Ankyrin_rpt-contain_sf"/>
</dbReference>
<feature type="domain" description="SOCS box" evidence="4">
    <location>
        <begin position="625"/>
        <end position="672"/>
    </location>
</feature>
<keyword evidence="2 3" id="KW-0040">ANK repeat</keyword>
<keyword evidence="1" id="KW-0677">Repeat</keyword>
<evidence type="ECO:0000313" key="6">
    <source>
        <dbReference type="Proteomes" id="UP000683360"/>
    </source>
</evidence>
<dbReference type="SMART" id="SM00248">
    <property type="entry name" value="ANK"/>
    <property type="match status" value="9"/>
</dbReference>